<protein>
    <recommendedName>
        <fullName evidence="5">NB-ARC domain-containing protein</fullName>
    </recommendedName>
</protein>
<evidence type="ECO:0000256" key="1">
    <source>
        <dbReference type="ARBA" id="ARBA00022614"/>
    </source>
</evidence>
<proteinExistence type="predicted"/>
<dbReference type="PANTHER" id="PTHR36766">
    <property type="entry name" value="PLANT BROAD-SPECTRUM MILDEW RESISTANCE PROTEIN RPW8"/>
    <property type="match status" value="1"/>
</dbReference>
<organism evidence="3 4">
    <name type="scientific">Solanum verrucosum</name>
    <dbReference type="NCBI Taxonomy" id="315347"/>
    <lineage>
        <taxon>Eukaryota</taxon>
        <taxon>Viridiplantae</taxon>
        <taxon>Streptophyta</taxon>
        <taxon>Embryophyta</taxon>
        <taxon>Tracheophyta</taxon>
        <taxon>Spermatophyta</taxon>
        <taxon>Magnoliopsida</taxon>
        <taxon>eudicotyledons</taxon>
        <taxon>Gunneridae</taxon>
        <taxon>Pentapetalae</taxon>
        <taxon>asterids</taxon>
        <taxon>lamiids</taxon>
        <taxon>Solanales</taxon>
        <taxon>Solanaceae</taxon>
        <taxon>Solanoideae</taxon>
        <taxon>Solaneae</taxon>
        <taxon>Solanum</taxon>
    </lineage>
</organism>
<dbReference type="EMBL" id="CP133613">
    <property type="protein sequence ID" value="WMV14322.1"/>
    <property type="molecule type" value="Genomic_DNA"/>
</dbReference>
<keyword evidence="2" id="KW-0611">Plant defense</keyword>
<dbReference type="PANTHER" id="PTHR36766:SF52">
    <property type="entry name" value="LATE BLIGHT RESISTANCE PROTEIN HOMOLOG R1B-8"/>
    <property type="match status" value="1"/>
</dbReference>
<evidence type="ECO:0000313" key="4">
    <source>
        <dbReference type="Proteomes" id="UP001234989"/>
    </source>
</evidence>
<dbReference type="Proteomes" id="UP001234989">
    <property type="component" value="Chromosome 2"/>
</dbReference>
<name>A0AAF0Q097_SOLVR</name>
<reference evidence="3" key="1">
    <citation type="submission" date="2023-08" db="EMBL/GenBank/DDBJ databases">
        <title>A de novo genome assembly of Solanum verrucosum Schlechtendal, a Mexican diploid species geographically isolated from the other diploid A-genome species in potato relatives.</title>
        <authorList>
            <person name="Hosaka K."/>
        </authorList>
    </citation>
    <scope>NUCLEOTIDE SEQUENCE</scope>
    <source>
        <tissue evidence="3">Young leaves</tissue>
    </source>
</reference>
<accession>A0AAF0Q097</accession>
<evidence type="ECO:0000256" key="2">
    <source>
        <dbReference type="ARBA" id="ARBA00022821"/>
    </source>
</evidence>
<keyword evidence="4" id="KW-1185">Reference proteome</keyword>
<evidence type="ECO:0008006" key="5">
    <source>
        <dbReference type="Google" id="ProtNLM"/>
    </source>
</evidence>
<dbReference type="Gene3D" id="1.10.8.430">
    <property type="entry name" value="Helical domain of apoptotic protease-activating factors"/>
    <property type="match status" value="1"/>
</dbReference>
<dbReference type="InterPro" id="IPR042197">
    <property type="entry name" value="Apaf_helical"/>
</dbReference>
<dbReference type="GO" id="GO:0043531">
    <property type="term" value="F:ADP binding"/>
    <property type="evidence" value="ECO:0007669"/>
    <property type="project" value="InterPro"/>
</dbReference>
<keyword evidence="1" id="KW-0433">Leucine-rich repeat</keyword>
<dbReference type="SUPFAM" id="SSF52540">
    <property type="entry name" value="P-loop containing nucleoside triphosphate hydrolases"/>
    <property type="match status" value="1"/>
</dbReference>
<dbReference type="GO" id="GO:0006952">
    <property type="term" value="P:defense response"/>
    <property type="evidence" value="ECO:0007669"/>
    <property type="project" value="UniProtKB-KW"/>
</dbReference>
<gene>
    <name evidence="3" type="ORF">MTR67_007707</name>
</gene>
<sequence>MNLLDLDNSWKLLRDQVFGLEHDHPPELGEIGKEIAEKCQGLPFTISVISGHLSKVDRTLESWKDVARTLSKVLASHPDKCLGVLEGFIRISGRSRKSLEEVAVYYLEDLISRNLIMARKRRFN</sequence>
<dbReference type="InterPro" id="IPR027417">
    <property type="entry name" value="P-loop_NTPase"/>
</dbReference>
<dbReference type="AlphaFoldDB" id="A0AAF0Q097"/>
<feature type="non-terminal residue" evidence="3">
    <location>
        <position position="124"/>
    </location>
</feature>
<evidence type="ECO:0000313" key="3">
    <source>
        <dbReference type="EMBL" id="WMV14322.1"/>
    </source>
</evidence>